<feature type="compositionally biased region" description="Low complexity" evidence="1">
    <location>
        <begin position="205"/>
        <end position="219"/>
    </location>
</feature>
<dbReference type="GO" id="GO:0003713">
    <property type="term" value="F:transcription coactivator activity"/>
    <property type="evidence" value="ECO:0007669"/>
    <property type="project" value="TreeGrafter"/>
</dbReference>
<feature type="region of interest" description="Disordered" evidence="1">
    <location>
        <begin position="489"/>
        <end position="531"/>
    </location>
</feature>
<accession>A0A819EFU0</accession>
<protein>
    <submittedName>
        <fullName evidence="2">Uncharacterized protein</fullName>
    </submittedName>
</protein>
<dbReference type="PANTHER" id="PTHR46007">
    <property type="entry name" value="MEDIATOR OF RNA POLYMERASE II TRANSCRIPTION SUBUNIT 12"/>
    <property type="match status" value="1"/>
</dbReference>
<feature type="compositionally biased region" description="Low complexity" evidence="1">
    <location>
        <begin position="490"/>
        <end position="504"/>
    </location>
</feature>
<dbReference type="GO" id="GO:0016592">
    <property type="term" value="C:mediator complex"/>
    <property type="evidence" value="ECO:0007669"/>
    <property type="project" value="TreeGrafter"/>
</dbReference>
<organism evidence="2 3">
    <name type="scientific">Rotaria magnacalcarata</name>
    <dbReference type="NCBI Taxonomy" id="392030"/>
    <lineage>
        <taxon>Eukaryota</taxon>
        <taxon>Metazoa</taxon>
        <taxon>Spiralia</taxon>
        <taxon>Gnathifera</taxon>
        <taxon>Rotifera</taxon>
        <taxon>Eurotatoria</taxon>
        <taxon>Bdelloidea</taxon>
        <taxon>Philodinida</taxon>
        <taxon>Philodinidae</taxon>
        <taxon>Rotaria</taxon>
    </lineage>
</organism>
<sequence length="598" mass="68989">MTGDEITSICIPVRNVNGKKNGEKNLFDPCLNPAENVGDGNVYEIDCLNTKLCWKAVTGGTIRRGCGEKRCALMPDINMGALHKNFIDSAAAVMTLDSLSESSLLRLEQYLSSNPYRAYSMSKPYVSKASQHVPHSNRLIPEQQPSIFAFHELMDNQKDSLTLDRLAYKLRMKSDLNIDTLRENHIRRRRHRHPHNRHHHHHHQQQQQQQQQHHQTQHSHNLNLNLNDTASSVPASTSTKTFIRQPTAITMSTNTLKTVMSDDLTGIEGSSIRVGTLDDLIKQFRRGEFRLVRRPADYLESASTFLSSNVSTNDRPVVIKSHRHHERQLKQPQALTEYRFNAPTFPTTPSRTHREPTIHPGLIYQYRTRERLNNTDLPLLNHHSAYTPQEGRQRFNSLVIQERQTTAMSSHDKRIQDLREKSLMRTEKQLCVCNKLTIVDPFNNSFEQSEASLPHLQQHHHHHHHHSQQQQQQPAANYIFPPVRPFGYFTKKSTTTTNDDTQQSAWSPPPPLRIRKKPDQKKRQRKISKTSLDSFDKIDRIERNDDNNNSLLFNDTVKSIVSLTDVDDEMNNTINSIIHIDINRSDLIVENADRPDEM</sequence>
<feature type="region of interest" description="Disordered" evidence="1">
    <location>
        <begin position="453"/>
        <end position="473"/>
    </location>
</feature>
<reference evidence="2" key="1">
    <citation type="submission" date="2021-02" db="EMBL/GenBank/DDBJ databases">
        <authorList>
            <person name="Nowell W R."/>
        </authorList>
    </citation>
    <scope>NUCLEOTIDE SEQUENCE</scope>
</reference>
<feature type="compositionally biased region" description="Basic residues" evidence="1">
    <location>
        <begin position="457"/>
        <end position="467"/>
    </location>
</feature>
<dbReference type="EMBL" id="CAJOBF010000654">
    <property type="protein sequence ID" value="CAF3849868.1"/>
    <property type="molecule type" value="Genomic_DNA"/>
</dbReference>
<feature type="compositionally biased region" description="Basic residues" evidence="1">
    <location>
        <begin position="191"/>
        <end position="204"/>
    </location>
</feature>
<feature type="region of interest" description="Disordered" evidence="1">
    <location>
        <begin position="191"/>
        <end position="219"/>
    </location>
</feature>
<evidence type="ECO:0000313" key="3">
    <source>
        <dbReference type="Proteomes" id="UP000663842"/>
    </source>
</evidence>
<feature type="compositionally biased region" description="Basic residues" evidence="1">
    <location>
        <begin position="513"/>
        <end position="528"/>
    </location>
</feature>
<dbReference type="Proteomes" id="UP000663842">
    <property type="component" value="Unassembled WGS sequence"/>
</dbReference>
<dbReference type="PANTHER" id="PTHR46007:SF8">
    <property type="entry name" value="C2H2-TYPE DOMAIN-CONTAINING PROTEIN"/>
    <property type="match status" value="1"/>
</dbReference>
<evidence type="ECO:0000313" key="2">
    <source>
        <dbReference type="EMBL" id="CAF3849868.1"/>
    </source>
</evidence>
<dbReference type="InterPro" id="IPR051647">
    <property type="entry name" value="Mediator_comp_sub12"/>
</dbReference>
<dbReference type="GO" id="GO:0045944">
    <property type="term" value="P:positive regulation of transcription by RNA polymerase II"/>
    <property type="evidence" value="ECO:0007669"/>
    <property type="project" value="TreeGrafter"/>
</dbReference>
<name>A0A819EFU0_9BILA</name>
<gene>
    <name evidence="2" type="ORF">UXM345_LOCUS7762</name>
</gene>
<comment type="caution">
    <text evidence="2">The sequence shown here is derived from an EMBL/GenBank/DDBJ whole genome shotgun (WGS) entry which is preliminary data.</text>
</comment>
<proteinExistence type="predicted"/>
<dbReference type="AlphaFoldDB" id="A0A819EFU0"/>
<evidence type="ECO:0000256" key="1">
    <source>
        <dbReference type="SAM" id="MobiDB-lite"/>
    </source>
</evidence>